<keyword evidence="2" id="KW-1185">Reference proteome</keyword>
<dbReference type="Proteomes" id="UP000714275">
    <property type="component" value="Unassembled WGS sequence"/>
</dbReference>
<gene>
    <name evidence="1" type="ORF">EV702DRAFT_1079685</name>
</gene>
<comment type="caution">
    <text evidence="1">The sequence shown here is derived from an EMBL/GenBank/DDBJ whole genome shotgun (WGS) entry which is preliminary data.</text>
</comment>
<protein>
    <submittedName>
        <fullName evidence="1">Uncharacterized protein</fullName>
    </submittedName>
</protein>
<dbReference type="EMBL" id="JABBWD010000008">
    <property type="protein sequence ID" value="KAG1780680.1"/>
    <property type="molecule type" value="Genomic_DNA"/>
</dbReference>
<reference evidence="1" key="1">
    <citation type="journal article" date="2020" name="New Phytol.">
        <title>Comparative genomics reveals dynamic genome evolution in host specialist ectomycorrhizal fungi.</title>
        <authorList>
            <person name="Lofgren L.A."/>
            <person name="Nguyen N.H."/>
            <person name="Vilgalys R."/>
            <person name="Ruytinx J."/>
            <person name="Liao H.L."/>
            <person name="Branco S."/>
            <person name="Kuo A."/>
            <person name="LaButti K."/>
            <person name="Lipzen A."/>
            <person name="Andreopoulos W."/>
            <person name="Pangilinan J."/>
            <person name="Riley R."/>
            <person name="Hundley H."/>
            <person name="Na H."/>
            <person name="Barry K."/>
            <person name="Grigoriev I.V."/>
            <person name="Stajich J.E."/>
            <person name="Kennedy P.G."/>
        </authorList>
    </citation>
    <scope>NUCLEOTIDE SEQUENCE</scope>
    <source>
        <strain evidence="1">DOB743</strain>
    </source>
</reference>
<dbReference type="AlphaFoldDB" id="A0A9P7A2Q3"/>
<sequence length="54" mass="6269">MRLIVRLGQPFSAFLLAQQRSGEYKRIASDRDIITQVKNVDHVRGMDIRTLEIL</sequence>
<organism evidence="1 2">
    <name type="scientific">Suillus placidus</name>
    <dbReference type="NCBI Taxonomy" id="48579"/>
    <lineage>
        <taxon>Eukaryota</taxon>
        <taxon>Fungi</taxon>
        <taxon>Dikarya</taxon>
        <taxon>Basidiomycota</taxon>
        <taxon>Agaricomycotina</taxon>
        <taxon>Agaricomycetes</taxon>
        <taxon>Agaricomycetidae</taxon>
        <taxon>Boletales</taxon>
        <taxon>Suillineae</taxon>
        <taxon>Suillaceae</taxon>
        <taxon>Suillus</taxon>
    </lineage>
</organism>
<proteinExistence type="predicted"/>
<evidence type="ECO:0000313" key="1">
    <source>
        <dbReference type="EMBL" id="KAG1780680.1"/>
    </source>
</evidence>
<name>A0A9P7A2Q3_9AGAM</name>
<dbReference type="OrthoDB" id="2640506at2759"/>
<evidence type="ECO:0000313" key="2">
    <source>
        <dbReference type="Proteomes" id="UP000714275"/>
    </source>
</evidence>
<accession>A0A9P7A2Q3</accession>